<keyword evidence="1" id="KW-0106">Calcium</keyword>
<evidence type="ECO:0000259" key="3">
    <source>
        <dbReference type="PROSITE" id="PS50222"/>
    </source>
</evidence>
<dbReference type="EMBL" id="CAKXAJ010022016">
    <property type="protein sequence ID" value="CAH2226787.1"/>
    <property type="molecule type" value="Genomic_DNA"/>
</dbReference>
<dbReference type="PROSITE" id="PS50222">
    <property type="entry name" value="EF_HAND_2"/>
    <property type="match status" value="1"/>
</dbReference>
<dbReference type="SUPFAM" id="SSF47473">
    <property type="entry name" value="EF-hand"/>
    <property type="match status" value="1"/>
</dbReference>
<feature type="non-terminal residue" evidence="4">
    <location>
        <position position="1"/>
    </location>
</feature>
<evidence type="ECO:0000256" key="1">
    <source>
        <dbReference type="ARBA" id="ARBA00022837"/>
    </source>
</evidence>
<accession>A0A8S4QXP6</accession>
<dbReference type="Gene3D" id="1.10.238.10">
    <property type="entry name" value="EF-hand"/>
    <property type="match status" value="1"/>
</dbReference>
<dbReference type="GO" id="GO:0005509">
    <property type="term" value="F:calcium ion binding"/>
    <property type="evidence" value="ECO:0007669"/>
    <property type="project" value="InterPro"/>
</dbReference>
<gene>
    <name evidence="4" type="primary">jg205</name>
    <name evidence="4" type="ORF">PAEG_LOCUS7479</name>
</gene>
<name>A0A8S4QXP6_9NEOP</name>
<dbReference type="InterPro" id="IPR018247">
    <property type="entry name" value="EF_Hand_1_Ca_BS"/>
</dbReference>
<evidence type="ECO:0000313" key="5">
    <source>
        <dbReference type="Proteomes" id="UP000838756"/>
    </source>
</evidence>
<dbReference type="PROSITE" id="PS00018">
    <property type="entry name" value="EF_HAND_1"/>
    <property type="match status" value="1"/>
</dbReference>
<proteinExistence type="predicted"/>
<dbReference type="InterPro" id="IPR011992">
    <property type="entry name" value="EF-hand-dom_pair"/>
</dbReference>
<dbReference type="Pfam" id="PF23329">
    <property type="entry name" value="EF_HAND_1_PLCG"/>
    <property type="match status" value="1"/>
</dbReference>
<dbReference type="InterPro" id="IPR002048">
    <property type="entry name" value="EF_hand_dom"/>
</dbReference>
<organism evidence="4 5">
    <name type="scientific">Pararge aegeria aegeria</name>
    <dbReference type="NCBI Taxonomy" id="348720"/>
    <lineage>
        <taxon>Eukaryota</taxon>
        <taxon>Metazoa</taxon>
        <taxon>Ecdysozoa</taxon>
        <taxon>Arthropoda</taxon>
        <taxon>Hexapoda</taxon>
        <taxon>Insecta</taxon>
        <taxon>Pterygota</taxon>
        <taxon>Neoptera</taxon>
        <taxon>Endopterygota</taxon>
        <taxon>Lepidoptera</taxon>
        <taxon>Glossata</taxon>
        <taxon>Ditrysia</taxon>
        <taxon>Papilionoidea</taxon>
        <taxon>Nymphalidae</taxon>
        <taxon>Satyrinae</taxon>
        <taxon>Satyrini</taxon>
        <taxon>Parargina</taxon>
        <taxon>Pararge</taxon>
    </lineage>
</organism>
<reference evidence="4" key="1">
    <citation type="submission" date="2022-03" db="EMBL/GenBank/DDBJ databases">
        <authorList>
            <person name="Lindestad O."/>
        </authorList>
    </citation>
    <scope>NUCLEOTIDE SEQUENCE</scope>
</reference>
<evidence type="ECO:0000313" key="4">
    <source>
        <dbReference type="EMBL" id="CAH2226787.1"/>
    </source>
</evidence>
<protein>
    <submittedName>
        <fullName evidence="4">Jg205 protein</fullName>
    </submittedName>
</protein>
<sequence>PTDKECDAWTQGLKYLIVEATDTSFPLQYERWLRKEFYAMENSNEKISIKEVKAFLPRINFKMVAKDLKDLFTEVDLNKEGELSYDEFGLFFHKLTYNKNIRRYEAKYGFLDLLEEESIDTDSAGRWSNVWAHEMAFRWSRLFDQNFSVLQRSFFAMGNRSLTTVRMFYHRLSPSSSSSSHYGALVSSHTEKGLGCSFTTLAQCGLVDSTPPNLGASEENTEASENTSCL</sequence>
<dbReference type="InterPro" id="IPR056586">
    <property type="entry name" value="EF-hand_PLCG1"/>
</dbReference>
<keyword evidence="5" id="KW-1185">Reference proteome</keyword>
<comment type="caution">
    <text evidence="4">The sequence shown here is derived from an EMBL/GenBank/DDBJ whole genome shotgun (WGS) entry which is preliminary data.</text>
</comment>
<dbReference type="Proteomes" id="UP000838756">
    <property type="component" value="Unassembled WGS sequence"/>
</dbReference>
<dbReference type="AlphaFoldDB" id="A0A8S4QXP6"/>
<feature type="region of interest" description="Disordered" evidence="2">
    <location>
        <begin position="211"/>
        <end position="230"/>
    </location>
</feature>
<feature type="domain" description="EF-hand" evidence="3">
    <location>
        <begin position="63"/>
        <end position="98"/>
    </location>
</feature>
<dbReference type="OrthoDB" id="8021054at2759"/>
<evidence type="ECO:0000256" key="2">
    <source>
        <dbReference type="SAM" id="MobiDB-lite"/>
    </source>
</evidence>